<reference evidence="3 4" key="1">
    <citation type="submission" date="2020-08" db="EMBL/GenBank/DDBJ databases">
        <title>Genomic Encyclopedia of Type Strains, Phase IV (KMG-IV): sequencing the most valuable type-strain genomes for metagenomic binning, comparative biology and taxonomic classification.</title>
        <authorList>
            <person name="Goeker M."/>
        </authorList>
    </citation>
    <scope>NUCLEOTIDE SEQUENCE [LARGE SCALE GENOMIC DNA]</scope>
    <source>
        <strain evidence="3 4">DSM 23562</strain>
    </source>
</reference>
<keyword evidence="2" id="KW-0812">Transmembrane</keyword>
<keyword evidence="4" id="KW-1185">Reference proteome</keyword>
<accession>A0A7W9W7G9</accession>
<keyword evidence="2" id="KW-0472">Membrane</keyword>
<sequence length="159" mass="17538">MHGSNDINDGTIPELGYDHRDVNLKAIVFWMSIFSAFVVVSILTIQFFAYPFFTPDWKKLEKQVPAFVTAPRTPPFPQVQADPKLDMEVFKASEERQHEAMNKAKEALAARGLAGITTNTEHAEGKSFPGSGDYAGVDHKAKPTEAEGEHEAEHAGGEH</sequence>
<dbReference type="Proteomes" id="UP000520814">
    <property type="component" value="Unassembled WGS sequence"/>
</dbReference>
<evidence type="ECO:0000256" key="1">
    <source>
        <dbReference type="SAM" id="MobiDB-lite"/>
    </source>
</evidence>
<keyword evidence="2" id="KW-1133">Transmembrane helix</keyword>
<name>A0A7W9W7G9_ARMRO</name>
<proteinExistence type="predicted"/>
<organism evidence="3 4">
    <name type="scientific">Armatimonas rosea</name>
    <dbReference type="NCBI Taxonomy" id="685828"/>
    <lineage>
        <taxon>Bacteria</taxon>
        <taxon>Bacillati</taxon>
        <taxon>Armatimonadota</taxon>
        <taxon>Armatimonadia</taxon>
        <taxon>Armatimonadales</taxon>
        <taxon>Armatimonadaceae</taxon>
        <taxon>Armatimonas</taxon>
    </lineage>
</organism>
<evidence type="ECO:0000313" key="4">
    <source>
        <dbReference type="Proteomes" id="UP000520814"/>
    </source>
</evidence>
<feature type="compositionally biased region" description="Basic and acidic residues" evidence="1">
    <location>
        <begin position="136"/>
        <end position="159"/>
    </location>
</feature>
<comment type="caution">
    <text evidence="3">The sequence shown here is derived from an EMBL/GenBank/DDBJ whole genome shotgun (WGS) entry which is preliminary data.</text>
</comment>
<dbReference type="RefSeq" id="WP_184197205.1">
    <property type="nucleotide sequence ID" value="NZ_JACHGW010000002.1"/>
</dbReference>
<dbReference type="EMBL" id="JACHGW010000002">
    <property type="protein sequence ID" value="MBB6051075.1"/>
    <property type="molecule type" value="Genomic_DNA"/>
</dbReference>
<evidence type="ECO:0000313" key="3">
    <source>
        <dbReference type="EMBL" id="MBB6051075.1"/>
    </source>
</evidence>
<dbReference type="AlphaFoldDB" id="A0A7W9W7G9"/>
<feature type="region of interest" description="Disordered" evidence="1">
    <location>
        <begin position="121"/>
        <end position="159"/>
    </location>
</feature>
<gene>
    <name evidence="3" type="ORF">HNQ39_002866</name>
</gene>
<protein>
    <submittedName>
        <fullName evidence="3">Uncharacterized protein</fullName>
    </submittedName>
</protein>
<feature type="transmembrane region" description="Helical" evidence="2">
    <location>
        <begin position="27"/>
        <end position="53"/>
    </location>
</feature>
<evidence type="ECO:0000256" key="2">
    <source>
        <dbReference type="SAM" id="Phobius"/>
    </source>
</evidence>